<evidence type="ECO:0000313" key="4">
    <source>
        <dbReference type="Proteomes" id="UP000221580"/>
    </source>
</evidence>
<proteinExistence type="predicted"/>
<protein>
    <submittedName>
        <fullName evidence="3">Uncharacterized protein</fullName>
    </submittedName>
</protein>
<evidence type="ECO:0000313" key="3">
    <source>
        <dbReference type="EMBL" id="PFG71442.1"/>
    </source>
</evidence>
<dbReference type="AlphaFoldDB" id="A0A7Z1K4N3"/>
<reference evidence="3 4" key="1">
    <citation type="submission" date="2017-09" db="EMBL/GenBank/DDBJ databases">
        <authorList>
            <person name="DeBolt S."/>
            <person name="Huntemann M."/>
            <person name="Clum A."/>
            <person name="Pillay M."/>
            <person name="Palaniappan K."/>
            <person name="Varghese N."/>
            <person name="Mikhailova N."/>
            <person name="Stamatis D."/>
            <person name="Reddy T."/>
            <person name="Daum C."/>
            <person name="Shapiro N."/>
            <person name="Ivanova N."/>
            <person name="Kyrpides N."/>
            <person name="Woyke T."/>
        </authorList>
    </citation>
    <scope>NUCLEOTIDE SEQUENCE [LARGE SCALE GENOMIC DNA]</scope>
    <source>
        <strain evidence="3 4">A2-S9</strain>
    </source>
</reference>
<feature type="chain" id="PRO_5031576936" evidence="2">
    <location>
        <begin position="23"/>
        <end position="65"/>
    </location>
</feature>
<feature type="signal peptide" evidence="2">
    <location>
        <begin position="1"/>
        <end position="22"/>
    </location>
</feature>
<dbReference type="EMBL" id="PDJN01000001">
    <property type="protein sequence ID" value="PFG71442.1"/>
    <property type="molecule type" value="Genomic_DNA"/>
</dbReference>
<evidence type="ECO:0000256" key="2">
    <source>
        <dbReference type="SAM" id="SignalP"/>
    </source>
</evidence>
<feature type="region of interest" description="Disordered" evidence="1">
    <location>
        <begin position="33"/>
        <end position="65"/>
    </location>
</feature>
<organism evidence="3 4">
    <name type="scientific">Pseudomonas poae</name>
    <dbReference type="NCBI Taxonomy" id="200451"/>
    <lineage>
        <taxon>Bacteria</taxon>
        <taxon>Pseudomonadati</taxon>
        <taxon>Pseudomonadota</taxon>
        <taxon>Gammaproteobacteria</taxon>
        <taxon>Pseudomonadales</taxon>
        <taxon>Pseudomonadaceae</taxon>
        <taxon>Pseudomonas</taxon>
    </lineage>
</organism>
<dbReference type="RefSeq" id="WP_027608437.1">
    <property type="nucleotide sequence ID" value="NZ_PDJN01000001.1"/>
</dbReference>
<keyword evidence="2" id="KW-0732">Signal</keyword>
<reference evidence="3 4" key="2">
    <citation type="submission" date="2017-10" db="EMBL/GenBank/DDBJ databases">
        <title>Bacterial endophytes that colonize and modify switchgrass growth.</title>
        <authorList>
            <person name="Debolt S."/>
        </authorList>
    </citation>
    <scope>NUCLEOTIDE SEQUENCE [LARGE SCALE GENOMIC DNA]</scope>
    <source>
        <strain evidence="3 4">A2-S9</strain>
    </source>
</reference>
<name>A0A7Z1K4N3_9PSED</name>
<feature type="compositionally biased region" description="Basic and acidic residues" evidence="1">
    <location>
        <begin position="38"/>
        <end position="53"/>
    </location>
</feature>
<gene>
    <name evidence="3" type="ORF">DM05_1799</name>
</gene>
<accession>A0A7Z1K4N3</accession>
<comment type="caution">
    <text evidence="3">The sequence shown here is derived from an EMBL/GenBank/DDBJ whole genome shotgun (WGS) entry which is preliminary data.</text>
</comment>
<evidence type="ECO:0000256" key="1">
    <source>
        <dbReference type="SAM" id="MobiDB-lite"/>
    </source>
</evidence>
<dbReference type="Proteomes" id="UP000221580">
    <property type="component" value="Unassembled WGS sequence"/>
</dbReference>
<sequence length="65" mass="7304">MKQLLIWTLFGMIASTPWAVQASDGAEALARWQQQFKQEQKQRAERPRGDQGSRSKAAMIGKGKT</sequence>